<feature type="compositionally biased region" description="Acidic residues" evidence="14">
    <location>
        <begin position="1"/>
        <end position="15"/>
    </location>
</feature>
<evidence type="ECO:0000256" key="3">
    <source>
        <dbReference type="ARBA" id="ARBA00020203"/>
    </source>
</evidence>
<feature type="region of interest" description="Disordered" evidence="14">
    <location>
        <begin position="273"/>
        <end position="356"/>
    </location>
</feature>
<comment type="subcellular location">
    <subcellularLocation>
        <location evidence="1 13">Nucleus</location>
        <location evidence="1 13">Nucleolus</location>
    </subcellularLocation>
</comment>
<keyword evidence="11" id="KW-0804">Transcription</keyword>
<keyword evidence="5 13" id="KW-0698">rRNA processing</keyword>
<evidence type="ECO:0000256" key="8">
    <source>
        <dbReference type="ARBA" id="ARBA00022691"/>
    </source>
</evidence>
<evidence type="ECO:0000256" key="6">
    <source>
        <dbReference type="ARBA" id="ARBA00022603"/>
    </source>
</evidence>
<dbReference type="GO" id="GO:0046015">
    <property type="term" value="P:regulation of transcription by glucose"/>
    <property type="evidence" value="ECO:0007669"/>
    <property type="project" value="TreeGrafter"/>
</dbReference>
<dbReference type="GO" id="GO:0033553">
    <property type="term" value="C:rDNA heterochromatin"/>
    <property type="evidence" value="ECO:0007669"/>
    <property type="project" value="TreeGrafter"/>
</dbReference>
<dbReference type="OMA" id="THTGQEA"/>
<feature type="compositionally biased region" description="Basic and acidic residues" evidence="14">
    <location>
        <begin position="341"/>
        <end position="356"/>
    </location>
</feature>
<feature type="compositionally biased region" description="Basic and acidic residues" evidence="14">
    <location>
        <begin position="51"/>
        <end position="64"/>
    </location>
</feature>
<evidence type="ECO:0000256" key="1">
    <source>
        <dbReference type="ARBA" id="ARBA00004604"/>
    </source>
</evidence>
<sequence length="573" mass="65004">MDFESESWDISEETDSLNRSLFSRSFIPTNSKKEKKKKVKEKKGSGGLAGSHEEFTDIKIENQKAKKKAKKRKIESVSSDDNSKRKKISVQSENSEQKPENKESDSKINAHQSKKKKKNTKCKNKFKSENCVTRQPGGKNLQRREIKEKTTGIREPAKEALGKLSSSNTDGSKPDGKKSIHFMKTVSNDEASRSGVSIKMDKNGENSDLISKNLSKVSKKKRKKNKTMTADTNSAETLDVKFKITPKTDSNKNLNGKVRKPTFNPAILSRMLASASESKTDSSIEKRTDSRKNKKCKEMKINEEDDMEKARKKTKNQKENEFEEEIKVEEARKKKKKRKEIKVDEEADLEKAPSKSLSLKERLMEQLNSARFRYINEQLYTQTGQEAQEMFEEDEEAFQVYHQGFQTQVNKWPANPVDLFIKDIQQLPGNKVVADFGCGDAKIARNVPHKVHSFDLVALNDHVTACDMAHIPLGNGSVDVAVFCLSLMGTNLADYLTEAHRVLKTGGQLKIAEVASRFHSLPQFLLKVEQFGFHQVSKDTSNKMFYIFTFKKTGKPKAKAPVLTLDPCVYKKR</sequence>
<dbReference type="Gene3D" id="3.40.50.150">
    <property type="entry name" value="Vaccinia Virus protein VP39"/>
    <property type="match status" value="1"/>
</dbReference>
<dbReference type="PANTHER" id="PTHR12787:SF0">
    <property type="entry name" value="RIBOSOMAL RNA-PROCESSING PROTEIN 8"/>
    <property type="match status" value="1"/>
</dbReference>
<dbReference type="FunFam" id="1.10.10.2150:FF:000001">
    <property type="entry name" value="Ribosomal RNA-processing protein 8"/>
    <property type="match status" value="1"/>
</dbReference>
<name>A0A8W8L783_MAGGI</name>
<keyword evidence="9" id="KW-0156">Chromatin regulator</keyword>
<reference evidence="15" key="1">
    <citation type="submission" date="2022-08" db="UniProtKB">
        <authorList>
            <consortium name="EnsemblMetazoa"/>
        </authorList>
    </citation>
    <scope>IDENTIFICATION</scope>
    <source>
        <strain evidence="15">05x7-T-G4-1.051#20</strain>
    </source>
</reference>
<dbReference type="GO" id="GO:0006364">
    <property type="term" value="P:rRNA processing"/>
    <property type="evidence" value="ECO:0007669"/>
    <property type="project" value="UniProtKB-UniRule"/>
</dbReference>
<feature type="compositionally biased region" description="Polar residues" evidence="14">
    <location>
        <begin position="17"/>
        <end position="30"/>
    </location>
</feature>
<keyword evidence="16" id="KW-1185">Reference proteome</keyword>
<keyword evidence="7 13" id="KW-0808">Transferase</keyword>
<dbReference type="InterPro" id="IPR042036">
    <property type="entry name" value="RRP8_N"/>
</dbReference>
<feature type="compositionally biased region" description="Basic and acidic residues" evidence="14">
    <location>
        <begin position="278"/>
        <end position="302"/>
    </location>
</feature>
<dbReference type="EC" id="2.1.1.-" evidence="13"/>
<dbReference type="GO" id="GO:0005677">
    <property type="term" value="C:chromatin silencing complex"/>
    <property type="evidence" value="ECO:0007669"/>
    <property type="project" value="TreeGrafter"/>
</dbReference>
<evidence type="ECO:0000256" key="10">
    <source>
        <dbReference type="ARBA" id="ARBA00023015"/>
    </source>
</evidence>
<accession>A0A8W8L783</accession>
<dbReference type="OrthoDB" id="10258825at2759"/>
<feature type="region of interest" description="Disordered" evidence="14">
    <location>
        <begin position="1"/>
        <end position="208"/>
    </location>
</feature>
<dbReference type="GO" id="GO:0008168">
    <property type="term" value="F:methyltransferase activity"/>
    <property type="evidence" value="ECO:0007669"/>
    <property type="project" value="UniProtKB-KW"/>
</dbReference>
<dbReference type="PANTHER" id="PTHR12787">
    <property type="entry name" value="RIBOSOMAL RNA-PROCESSING PROTEIN 8"/>
    <property type="match status" value="1"/>
</dbReference>
<feature type="compositionally biased region" description="Basic and acidic residues" evidence="14">
    <location>
        <begin position="95"/>
        <end position="108"/>
    </location>
</feature>
<evidence type="ECO:0000256" key="13">
    <source>
        <dbReference type="RuleBase" id="RU365074"/>
    </source>
</evidence>
<dbReference type="Proteomes" id="UP000005408">
    <property type="component" value="Unassembled WGS sequence"/>
</dbReference>
<evidence type="ECO:0000256" key="2">
    <source>
        <dbReference type="ARBA" id="ARBA00006301"/>
    </source>
</evidence>
<dbReference type="Gene3D" id="1.10.10.2150">
    <property type="entry name" value="Ribosomal RNA-processing protein 8, N-terminal domain"/>
    <property type="match status" value="1"/>
</dbReference>
<keyword evidence="4" id="KW-0678">Repressor</keyword>
<dbReference type="FunFam" id="3.40.50.150:FF:000068">
    <property type="entry name" value="Ribosomal RNA-processing protein 8"/>
    <property type="match status" value="1"/>
</dbReference>
<feature type="compositionally biased region" description="Basic residues" evidence="14">
    <location>
        <begin position="112"/>
        <end position="125"/>
    </location>
</feature>
<dbReference type="EnsemblMetazoa" id="G26906.3">
    <property type="protein sequence ID" value="G26906.3:cds"/>
    <property type="gene ID" value="G26906"/>
</dbReference>
<dbReference type="GO" id="GO:0032259">
    <property type="term" value="P:methylation"/>
    <property type="evidence" value="ECO:0007669"/>
    <property type="project" value="UniProtKB-KW"/>
</dbReference>
<organism evidence="15 16">
    <name type="scientific">Magallana gigas</name>
    <name type="common">Pacific oyster</name>
    <name type="synonym">Crassostrea gigas</name>
    <dbReference type="NCBI Taxonomy" id="29159"/>
    <lineage>
        <taxon>Eukaryota</taxon>
        <taxon>Metazoa</taxon>
        <taxon>Spiralia</taxon>
        <taxon>Lophotrochozoa</taxon>
        <taxon>Mollusca</taxon>
        <taxon>Bivalvia</taxon>
        <taxon>Autobranchia</taxon>
        <taxon>Pteriomorphia</taxon>
        <taxon>Ostreida</taxon>
        <taxon>Ostreoidea</taxon>
        <taxon>Ostreidae</taxon>
        <taxon>Magallana</taxon>
    </lineage>
</organism>
<keyword evidence="6 13" id="KW-0489">Methyltransferase</keyword>
<evidence type="ECO:0000256" key="5">
    <source>
        <dbReference type="ARBA" id="ARBA00022552"/>
    </source>
</evidence>
<comment type="function">
    <text evidence="13">Probable methyltransferase required to silence rDNA.</text>
</comment>
<dbReference type="GO" id="GO:0000183">
    <property type="term" value="P:rDNA heterochromatin formation"/>
    <property type="evidence" value="ECO:0007669"/>
    <property type="project" value="TreeGrafter"/>
</dbReference>
<dbReference type="AlphaFoldDB" id="A0A8W8L783"/>
<comment type="similarity">
    <text evidence="2 13">Belongs to the methyltransferase superfamily. RRP8 family.</text>
</comment>
<dbReference type="InterPro" id="IPR007823">
    <property type="entry name" value="RRP8"/>
</dbReference>
<dbReference type="InterPro" id="IPR029063">
    <property type="entry name" value="SAM-dependent_MTases_sf"/>
</dbReference>
<dbReference type="GO" id="GO:0005730">
    <property type="term" value="C:nucleolus"/>
    <property type="evidence" value="ECO:0007669"/>
    <property type="project" value="UniProtKB-SubCell"/>
</dbReference>
<evidence type="ECO:0000256" key="12">
    <source>
        <dbReference type="ARBA" id="ARBA00023242"/>
    </source>
</evidence>
<evidence type="ECO:0000256" key="11">
    <source>
        <dbReference type="ARBA" id="ARBA00023163"/>
    </source>
</evidence>
<evidence type="ECO:0000313" key="16">
    <source>
        <dbReference type="Proteomes" id="UP000005408"/>
    </source>
</evidence>
<evidence type="ECO:0000256" key="9">
    <source>
        <dbReference type="ARBA" id="ARBA00022853"/>
    </source>
</evidence>
<keyword evidence="10" id="KW-0805">Transcription regulation</keyword>
<evidence type="ECO:0000256" key="4">
    <source>
        <dbReference type="ARBA" id="ARBA00022491"/>
    </source>
</evidence>
<dbReference type="SUPFAM" id="SSF53335">
    <property type="entry name" value="S-adenosyl-L-methionine-dependent methyltransferases"/>
    <property type="match status" value="1"/>
</dbReference>
<dbReference type="Pfam" id="PF05148">
    <property type="entry name" value="Methyltransf_8"/>
    <property type="match status" value="1"/>
</dbReference>
<proteinExistence type="inferred from homology"/>
<dbReference type="CDD" id="cd02440">
    <property type="entry name" value="AdoMet_MTases"/>
    <property type="match status" value="1"/>
</dbReference>
<dbReference type="GO" id="GO:0042149">
    <property type="term" value="P:cellular response to glucose starvation"/>
    <property type="evidence" value="ECO:0007669"/>
    <property type="project" value="TreeGrafter"/>
</dbReference>
<protein>
    <recommendedName>
        <fullName evidence="3 13">Ribosomal RNA-processing protein 8</fullName>
        <ecNumber evidence="13">2.1.1.-</ecNumber>
    </recommendedName>
</protein>
<evidence type="ECO:0000256" key="14">
    <source>
        <dbReference type="SAM" id="MobiDB-lite"/>
    </source>
</evidence>
<evidence type="ECO:0000256" key="7">
    <source>
        <dbReference type="ARBA" id="ARBA00022679"/>
    </source>
</evidence>
<evidence type="ECO:0000313" key="15">
    <source>
        <dbReference type="EnsemblMetazoa" id="G26906.3:cds"/>
    </source>
</evidence>
<feature type="compositionally biased region" description="Basic and acidic residues" evidence="14">
    <location>
        <begin position="142"/>
        <end position="161"/>
    </location>
</feature>
<keyword evidence="8 13" id="KW-0949">S-adenosyl-L-methionine</keyword>
<keyword evidence="12 13" id="KW-0539">Nucleus</keyword>